<dbReference type="Proteomes" id="UP000184442">
    <property type="component" value="Unassembled WGS sequence"/>
</dbReference>
<dbReference type="InterPro" id="IPR025668">
    <property type="entry name" value="Tnp_DDE_dom"/>
</dbReference>
<dbReference type="EMBL" id="FQZS01000011">
    <property type="protein sequence ID" value="SHI92625.1"/>
    <property type="molecule type" value="Genomic_DNA"/>
</dbReference>
<name>A0A1M6F4L0_9FIRM</name>
<evidence type="ECO:0000313" key="2">
    <source>
        <dbReference type="EMBL" id="SHI92625.1"/>
    </source>
</evidence>
<keyword evidence="3" id="KW-1185">Reference proteome</keyword>
<dbReference type="AlphaFoldDB" id="A0A1M6F4L0"/>
<sequence>MEENEQKAYIKPQTYEIWKKSSFKKDISKRENMTYDEEKDEYTCHNGKKLKVVGIKHRSSASGYISEITIYECEDCSECPYKVKCTEVQGNRRMQVSKTFIEKRMKSYKNIMSKEGIKLRINRSIQVEGAFGVLKNDYGFNGFLTRGKNSVKTEFLMLCFGYNINKLHAKIQNERCGNHLHDIKTA</sequence>
<dbReference type="Pfam" id="PF13751">
    <property type="entry name" value="DDE_Tnp_1_6"/>
    <property type="match status" value="1"/>
</dbReference>
<evidence type="ECO:0000313" key="3">
    <source>
        <dbReference type="Proteomes" id="UP000184442"/>
    </source>
</evidence>
<feature type="domain" description="Transposase DDE" evidence="1">
    <location>
        <begin position="43"/>
        <end position="168"/>
    </location>
</feature>
<dbReference type="STRING" id="1122184.SAMN02745176_01815"/>
<organism evidence="2 3">
    <name type="scientific">Lutispora thermophila DSM 19022</name>
    <dbReference type="NCBI Taxonomy" id="1122184"/>
    <lineage>
        <taxon>Bacteria</taxon>
        <taxon>Bacillati</taxon>
        <taxon>Bacillota</taxon>
        <taxon>Clostridia</taxon>
        <taxon>Lutisporales</taxon>
        <taxon>Lutisporaceae</taxon>
        <taxon>Lutispora</taxon>
    </lineage>
</organism>
<dbReference type="PANTHER" id="PTHR33408:SF2">
    <property type="entry name" value="TRANSPOSASE DDE DOMAIN-CONTAINING PROTEIN"/>
    <property type="match status" value="1"/>
</dbReference>
<proteinExistence type="predicted"/>
<gene>
    <name evidence="2" type="ORF">SAMN02745176_01815</name>
</gene>
<evidence type="ECO:0000259" key="1">
    <source>
        <dbReference type="Pfam" id="PF13751"/>
    </source>
</evidence>
<accession>A0A1M6F4L0</accession>
<reference evidence="2 3" key="1">
    <citation type="submission" date="2016-11" db="EMBL/GenBank/DDBJ databases">
        <authorList>
            <person name="Jaros S."/>
            <person name="Januszkiewicz K."/>
            <person name="Wedrychowicz H."/>
        </authorList>
    </citation>
    <scope>NUCLEOTIDE SEQUENCE [LARGE SCALE GENOMIC DNA]</scope>
    <source>
        <strain evidence="2 3">DSM 19022</strain>
    </source>
</reference>
<dbReference type="PANTHER" id="PTHR33408">
    <property type="entry name" value="TRANSPOSASE"/>
    <property type="match status" value="1"/>
</dbReference>
<protein>
    <submittedName>
        <fullName evidence="2">Transposase</fullName>
    </submittedName>
</protein>